<keyword evidence="1" id="KW-1133">Transmembrane helix</keyword>
<accession>A0A413UD24</accession>
<comment type="caution">
    <text evidence="2">The sequence shown here is derived from an EMBL/GenBank/DDBJ whole genome shotgun (WGS) entry which is preliminary data.</text>
</comment>
<keyword evidence="1" id="KW-0812">Transmembrane</keyword>
<organism evidence="2 3">
    <name type="scientific">Holdemanella biformis</name>
    <dbReference type="NCBI Taxonomy" id="1735"/>
    <lineage>
        <taxon>Bacteria</taxon>
        <taxon>Bacillati</taxon>
        <taxon>Bacillota</taxon>
        <taxon>Erysipelotrichia</taxon>
        <taxon>Erysipelotrichales</taxon>
        <taxon>Erysipelotrichaceae</taxon>
        <taxon>Holdemanella</taxon>
    </lineage>
</organism>
<dbReference type="EMBL" id="QSGD01000015">
    <property type="protein sequence ID" value="RHB07165.1"/>
    <property type="molecule type" value="Genomic_DNA"/>
</dbReference>
<protein>
    <submittedName>
        <fullName evidence="2">Uncharacterized protein</fullName>
    </submittedName>
</protein>
<name>A0A413UD24_9FIRM</name>
<feature type="transmembrane region" description="Helical" evidence="1">
    <location>
        <begin position="20"/>
        <end position="38"/>
    </location>
</feature>
<gene>
    <name evidence="2" type="ORF">DW907_05215</name>
</gene>
<reference evidence="2 3" key="1">
    <citation type="submission" date="2018-08" db="EMBL/GenBank/DDBJ databases">
        <title>A genome reference for cultivated species of the human gut microbiota.</title>
        <authorList>
            <person name="Zou Y."/>
            <person name="Xue W."/>
            <person name="Luo G."/>
        </authorList>
    </citation>
    <scope>NUCLEOTIDE SEQUENCE [LARGE SCALE GENOMIC DNA]</scope>
    <source>
        <strain evidence="2 3">AM42-13AC</strain>
    </source>
</reference>
<sequence length="132" mass="15755">MGYNKTTIIVDKESVKPILIWKFSGMDCLYMAVGYLVVYYPVKYFFNDLIGLVMGAAMFVLVGVLLVEMPNHLSIIQHIQMWYNYHYKQPKEYFYIPKERTHCTVKTNFDEDSKEWIEYQNMIQENRLSNDN</sequence>
<keyword evidence="1" id="KW-0472">Membrane</keyword>
<dbReference type="RefSeq" id="WP_118011183.1">
    <property type="nucleotide sequence ID" value="NZ_JAQDGG010000004.1"/>
</dbReference>
<proteinExistence type="predicted"/>
<feature type="transmembrane region" description="Helical" evidence="1">
    <location>
        <begin position="44"/>
        <end position="67"/>
    </location>
</feature>
<dbReference type="Proteomes" id="UP000285288">
    <property type="component" value="Unassembled WGS sequence"/>
</dbReference>
<evidence type="ECO:0000313" key="3">
    <source>
        <dbReference type="Proteomes" id="UP000285288"/>
    </source>
</evidence>
<dbReference type="AlphaFoldDB" id="A0A413UD24"/>
<evidence type="ECO:0000256" key="1">
    <source>
        <dbReference type="SAM" id="Phobius"/>
    </source>
</evidence>
<evidence type="ECO:0000313" key="2">
    <source>
        <dbReference type="EMBL" id="RHB07165.1"/>
    </source>
</evidence>